<evidence type="ECO:0000313" key="1">
    <source>
        <dbReference type="EMBL" id="SFK29880.1"/>
    </source>
</evidence>
<accession>A0A1I3YDM9</accession>
<gene>
    <name evidence="1" type="ORF">SAMN04244574_00077</name>
</gene>
<organism evidence="1 2">
    <name type="scientific">Azotobacter beijerinckii</name>
    <dbReference type="NCBI Taxonomy" id="170623"/>
    <lineage>
        <taxon>Bacteria</taxon>
        <taxon>Pseudomonadati</taxon>
        <taxon>Pseudomonadota</taxon>
        <taxon>Gammaproteobacteria</taxon>
        <taxon>Pseudomonadales</taxon>
        <taxon>Pseudomonadaceae</taxon>
        <taxon>Azotobacter</taxon>
    </lineage>
</organism>
<reference evidence="1 2" key="1">
    <citation type="submission" date="2016-10" db="EMBL/GenBank/DDBJ databases">
        <authorList>
            <person name="de Groot N.N."/>
        </authorList>
    </citation>
    <scope>NUCLEOTIDE SEQUENCE [LARGE SCALE GENOMIC DNA]</scope>
    <source>
        <strain evidence="1 2">DSM 381</strain>
    </source>
</reference>
<proteinExistence type="predicted"/>
<dbReference type="RefSeq" id="WP_139231722.1">
    <property type="nucleotide sequence ID" value="NZ_FOKJ01000003.1"/>
</dbReference>
<dbReference type="EMBL" id="FOSX01000001">
    <property type="protein sequence ID" value="SFK29880.1"/>
    <property type="molecule type" value="Genomic_DNA"/>
</dbReference>
<evidence type="ECO:0000313" key="2">
    <source>
        <dbReference type="Proteomes" id="UP000199579"/>
    </source>
</evidence>
<protein>
    <submittedName>
        <fullName evidence="1">Uncharacterized protein</fullName>
    </submittedName>
</protein>
<sequence>MYENTDEVLNTIKHHLEEKFGEAFEFSRSRCDSFASYKSNSYFFDVMAAFIQARVQADFSTPIDKRIDEVLAKENIKKGTYYKLTSKIVSAPIPIEYCIEVL</sequence>
<dbReference type="Proteomes" id="UP000199579">
    <property type="component" value="Unassembled WGS sequence"/>
</dbReference>
<dbReference type="AlphaFoldDB" id="A0A1I3YDM9"/>
<name>A0A1I3YDM9_9GAMM</name>